<dbReference type="RefSeq" id="WP_224034922.1">
    <property type="nucleotide sequence ID" value="NZ_AP024849.1"/>
</dbReference>
<evidence type="ECO:0000256" key="1">
    <source>
        <dbReference type="SAM" id="SignalP"/>
    </source>
</evidence>
<feature type="signal peptide" evidence="1">
    <location>
        <begin position="1"/>
        <end position="21"/>
    </location>
</feature>
<evidence type="ECO:0008006" key="4">
    <source>
        <dbReference type="Google" id="ProtNLM"/>
    </source>
</evidence>
<evidence type="ECO:0000313" key="2">
    <source>
        <dbReference type="EMBL" id="BCZ48674.1"/>
    </source>
</evidence>
<sequence>MKIKKTLAIIMAAALTVGTMAGCSQTTLNYSKELSNTAKWETMTSNIDGKVNVDVKGVKEEVTFTATGYRDKNLTYVDMKFNNTSGKFKIPEIKEYVDGNTVYINKSYFEGIYTMTGQPIPEGLAKIKEEYIAIDSSATGIDVNQLKALTTQPDAMVQVGKLVFGENNNLDLPFVQNGREYTINLDTDKTVDLSAKAIKAAGNNIDKINTTFLGSKLTAENIAEIKTSVNDARFDATLPLVKAELAGSTITSKEAFTDNNYTADFNMNLQIKDAGKVSLEMKSTCTKSEVKAMTLPTSKVKLTVEEYTKLLAPTSAAIPATTNVVAK</sequence>
<reference evidence="3" key="1">
    <citation type="submission" date="2021-07" db="EMBL/GenBank/DDBJ databases">
        <title>Complete genome sequencing of a Clostridium isolate.</title>
        <authorList>
            <person name="Ueki A."/>
            <person name="Tonouchi A."/>
        </authorList>
    </citation>
    <scope>NUCLEOTIDE SEQUENCE [LARGE SCALE GENOMIC DNA]</scope>
    <source>
        <strain evidence="3">C5S11</strain>
    </source>
</reference>
<proteinExistence type="predicted"/>
<gene>
    <name evidence="2" type="ORF">psyc5s11_47410</name>
</gene>
<keyword evidence="3" id="KW-1185">Reference proteome</keyword>
<dbReference type="EMBL" id="AP024849">
    <property type="protein sequence ID" value="BCZ48674.1"/>
    <property type="molecule type" value="Genomic_DNA"/>
</dbReference>
<protein>
    <recommendedName>
        <fullName evidence="4">Lipoprotein</fullName>
    </recommendedName>
</protein>
<organism evidence="2 3">
    <name type="scientific">Clostridium gelidum</name>
    <dbReference type="NCBI Taxonomy" id="704125"/>
    <lineage>
        <taxon>Bacteria</taxon>
        <taxon>Bacillati</taxon>
        <taxon>Bacillota</taxon>
        <taxon>Clostridia</taxon>
        <taxon>Eubacteriales</taxon>
        <taxon>Clostridiaceae</taxon>
        <taxon>Clostridium</taxon>
    </lineage>
</organism>
<feature type="chain" id="PRO_5046018503" description="Lipoprotein" evidence="1">
    <location>
        <begin position="22"/>
        <end position="327"/>
    </location>
</feature>
<dbReference type="PROSITE" id="PS51257">
    <property type="entry name" value="PROKAR_LIPOPROTEIN"/>
    <property type="match status" value="1"/>
</dbReference>
<dbReference type="Proteomes" id="UP000824633">
    <property type="component" value="Chromosome"/>
</dbReference>
<keyword evidence="1" id="KW-0732">Signal</keyword>
<name>A0ABM7TJZ0_9CLOT</name>
<evidence type="ECO:0000313" key="3">
    <source>
        <dbReference type="Proteomes" id="UP000824633"/>
    </source>
</evidence>
<accession>A0ABM7TJZ0</accession>